<protein>
    <submittedName>
        <fullName evidence="1">Transformer</fullName>
    </submittedName>
</protein>
<evidence type="ECO:0000313" key="1">
    <source>
        <dbReference type="EMBL" id="BBE20896.1"/>
    </source>
</evidence>
<dbReference type="EMBL" id="LC385011">
    <property type="protein sequence ID" value="BBE20896.1"/>
    <property type="molecule type" value="mRNA"/>
</dbReference>
<gene>
    <name evidence="1" type="primary">tra</name>
</gene>
<name>A0A499UI39_TRYDI</name>
<organism evidence="1">
    <name type="scientific">Trypoxylus dichotomus</name>
    <name type="common">Japanese rhinoceros beetle</name>
    <name type="synonym">Allomyrina dichotoma</name>
    <dbReference type="NCBI Taxonomy" id="273928"/>
    <lineage>
        <taxon>Eukaryota</taxon>
        <taxon>Metazoa</taxon>
        <taxon>Ecdysozoa</taxon>
        <taxon>Arthropoda</taxon>
        <taxon>Hexapoda</taxon>
        <taxon>Insecta</taxon>
        <taxon>Pterygota</taxon>
        <taxon>Neoptera</taxon>
        <taxon>Endopterygota</taxon>
        <taxon>Coleoptera</taxon>
        <taxon>Polyphaga</taxon>
        <taxon>Scarabaeiformia</taxon>
        <taxon>Scarabaeidae</taxon>
        <taxon>Dynastinae</taxon>
        <taxon>Trypoxylus</taxon>
    </lineage>
</organism>
<proteinExistence type="evidence at transcript level"/>
<dbReference type="AlphaFoldDB" id="A0A499UI39"/>
<sequence>MSKRLPPNDPSRPPVRLRLPQISLQELKTIRVAIRRKDVPQDLVATGPLIRSLDDPEDLVLHKPVYFLKKNMKIEGKKEVPLQ</sequence>
<accession>A0A499UI39</accession>
<reference evidence="1" key="1">
    <citation type="journal article" date="2019" name="PLoS Genet.">
        <title>Precise staging of beetle horn formation in Trypoxylus dichotomus reveals the pleiotropic roles of doublesex depending on the spatiotemporal developmental contexts.</title>
        <authorList>
            <person name="Morita S."/>
            <person name="Ando T."/>
            <person name="Maeno A."/>
            <person name="Mizutani T."/>
            <person name="Mase M."/>
            <person name="Shigenobu S."/>
            <person name="Niimi T."/>
        </authorList>
    </citation>
    <scope>NUCLEOTIDE SEQUENCE</scope>
</reference>